<dbReference type="EMBL" id="WXEW01000007">
    <property type="protein sequence ID" value="NAS24798.1"/>
    <property type="molecule type" value="Genomic_DNA"/>
</dbReference>
<organism evidence="2 3">
    <name type="scientific">Herbidospora solisilvae</name>
    <dbReference type="NCBI Taxonomy" id="2696284"/>
    <lineage>
        <taxon>Bacteria</taxon>
        <taxon>Bacillati</taxon>
        <taxon>Actinomycetota</taxon>
        <taxon>Actinomycetes</taxon>
        <taxon>Streptosporangiales</taxon>
        <taxon>Streptosporangiaceae</taxon>
        <taxon>Herbidospora</taxon>
    </lineage>
</organism>
<comment type="caution">
    <text evidence="2">The sequence shown here is derived from an EMBL/GenBank/DDBJ whole genome shotgun (WGS) entry which is preliminary data.</text>
</comment>
<feature type="compositionally biased region" description="Low complexity" evidence="1">
    <location>
        <begin position="61"/>
        <end position="84"/>
    </location>
</feature>
<evidence type="ECO:0000256" key="1">
    <source>
        <dbReference type="SAM" id="MobiDB-lite"/>
    </source>
</evidence>
<proteinExistence type="predicted"/>
<dbReference type="InterPro" id="IPR006311">
    <property type="entry name" value="TAT_signal"/>
</dbReference>
<dbReference type="PROSITE" id="PS51318">
    <property type="entry name" value="TAT"/>
    <property type="match status" value="1"/>
</dbReference>
<reference evidence="2 3" key="1">
    <citation type="submission" date="2020-01" db="EMBL/GenBank/DDBJ databases">
        <title>Herbidospora sp. NEAU-GS84 nov., a novel actinomycete isolated from soil.</title>
        <authorList>
            <person name="Han L."/>
        </authorList>
    </citation>
    <scope>NUCLEOTIDE SEQUENCE [LARGE SCALE GENOMIC DNA]</scope>
    <source>
        <strain evidence="2 3">NEAU-GS84</strain>
    </source>
</reference>
<feature type="region of interest" description="Disordered" evidence="1">
    <location>
        <begin position="33"/>
        <end position="91"/>
    </location>
</feature>
<protein>
    <recommendedName>
        <fullName evidence="4">Twin-arginine translocation signal domain-containing protein</fullName>
    </recommendedName>
</protein>
<evidence type="ECO:0000313" key="2">
    <source>
        <dbReference type="EMBL" id="NAS24798.1"/>
    </source>
</evidence>
<dbReference type="RefSeq" id="WP_161481937.1">
    <property type="nucleotide sequence ID" value="NZ_WXEW01000007.1"/>
</dbReference>
<dbReference type="AlphaFoldDB" id="A0A7C9NJK8"/>
<dbReference type="Proteomes" id="UP000479526">
    <property type="component" value="Unassembled WGS sequence"/>
</dbReference>
<name>A0A7C9NJK8_9ACTN</name>
<evidence type="ECO:0000313" key="3">
    <source>
        <dbReference type="Proteomes" id="UP000479526"/>
    </source>
</evidence>
<gene>
    <name evidence="2" type="ORF">GT755_24300</name>
</gene>
<accession>A0A7C9NJK8</accession>
<evidence type="ECO:0008006" key="4">
    <source>
        <dbReference type="Google" id="ProtNLM"/>
    </source>
</evidence>
<keyword evidence="3" id="KW-1185">Reference proteome</keyword>
<sequence>MTDKHNEGSEGAAISRRQLVRYAGIGATLIAASPLATTGTAAADDARGHDKPAAPGGRSWRAPCASSATATTPPPTSTSASRARPATRRAR</sequence>